<keyword evidence="4" id="KW-1185">Reference proteome</keyword>
<protein>
    <recommendedName>
        <fullName evidence="5">Secreted protein</fullName>
    </recommendedName>
</protein>
<feature type="region of interest" description="Disordered" evidence="1">
    <location>
        <begin position="54"/>
        <end position="80"/>
    </location>
</feature>
<gene>
    <name evidence="3" type="ORF">BP00DRAFT_28690</name>
</gene>
<accession>A0A2V5J1Y1</accession>
<evidence type="ECO:0000256" key="1">
    <source>
        <dbReference type="SAM" id="MobiDB-lite"/>
    </source>
</evidence>
<feature type="chain" id="PRO_5015880719" description="Secreted protein" evidence="2">
    <location>
        <begin position="23"/>
        <end position="127"/>
    </location>
</feature>
<proteinExistence type="predicted"/>
<feature type="signal peptide" evidence="2">
    <location>
        <begin position="1"/>
        <end position="22"/>
    </location>
</feature>
<evidence type="ECO:0000256" key="2">
    <source>
        <dbReference type="SAM" id="SignalP"/>
    </source>
</evidence>
<dbReference type="AlphaFoldDB" id="A0A2V5J1Y1"/>
<dbReference type="Proteomes" id="UP000248817">
    <property type="component" value="Unassembled WGS sequence"/>
</dbReference>
<keyword evidence="2" id="KW-0732">Signal</keyword>
<organism evidence="3 4">
    <name type="scientific">Aspergillus indologenus CBS 114.80</name>
    <dbReference type="NCBI Taxonomy" id="1450541"/>
    <lineage>
        <taxon>Eukaryota</taxon>
        <taxon>Fungi</taxon>
        <taxon>Dikarya</taxon>
        <taxon>Ascomycota</taxon>
        <taxon>Pezizomycotina</taxon>
        <taxon>Eurotiomycetes</taxon>
        <taxon>Eurotiomycetidae</taxon>
        <taxon>Eurotiales</taxon>
        <taxon>Aspergillaceae</taxon>
        <taxon>Aspergillus</taxon>
        <taxon>Aspergillus subgen. Circumdati</taxon>
    </lineage>
</organism>
<evidence type="ECO:0000313" key="4">
    <source>
        <dbReference type="Proteomes" id="UP000248817"/>
    </source>
</evidence>
<evidence type="ECO:0000313" key="3">
    <source>
        <dbReference type="EMBL" id="PYI27356.1"/>
    </source>
</evidence>
<dbReference type="EMBL" id="KZ825572">
    <property type="protein sequence ID" value="PYI27356.1"/>
    <property type="molecule type" value="Genomic_DNA"/>
</dbReference>
<name>A0A2V5J1Y1_9EURO</name>
<reference evidence="3 4" key="1">
    <citation type="submission" date="2018-02" db="EMBL/GenBank/DDBJ databases">
        <title>The genomes of Aspergillus section Nigri reveals drivers in fungal speciation.</title>
        <authorList>
            <consortium name="DOE Joint Genome Institute"/>
            <person name="Vesth T.C."/>
            <person name="Nybo J."/>
            <person name="Theobald S."/>
            <person name="Brandl J."/>
            <person name="Frisvad J.C."/>
            <person name="Nielsen K.F."/>
            <person name="Lyhne E.K."/>
            <person name="Kogle M.E."/>
            <person name="Kuo A."/>
            <person name="Riley R."/>
            <person name="Clum A."/>
            <person name="Nolan M."/>
            <person name="Lipzen A."/>
            <person name="Salamov A."/>
            <person name="Henrissat B."/>
            <person name="Wiebenga A."/>
            <person name="De vries R.P."/>
            <person name="Grigoriev I.V."/>
            <person name="Mortensen U.H."/>
            <person name="Andersen M.R."/>
            <person name="Baker S.E."/>
        </authorList>
    </citation>
    <scope>NUCLEOTIDE SEQUENCE [LARGE SCALE GENOMIC DNA]</scope>
    <source>
        <strain evidence="3 4">CBS 114.80</strain>
    </source>
</reference>
<sequence length="127" mass="14357">MISEWLLHKCIFLFSFFSFTPHFKISHTDVQAESAYLHITVLYQVGERAGGSSTIRPQINLRDPTRNLSGARSKKRKRKKDLTGAECMRIWCILTERRESPDGLTDTPLSLSLSSLRFPGGLASNKS</sequence>
<evidence type="ECO:0008006" key="5">
    <source>
        <dbReference type="Google" id="ProtNLM"/>
    </source>
</evidence>